<accession>X1AKA2</accession>
<dbReference type="EMBL" id="BART01008180">
    <property type="protein sequence ID" value="GAG69967.1"/>
    <property type="molecule type" value="Genomic_DNA"/>
</dbReference>
<protein>
    <submittedName>
        <fullName evidence="1">Uncharacterized protein</fullName>
    </submittedName>
</protein>
<gene>
    <name evidence="1" type="ORF">S01H4_18446</name>
</gene>
<comment type="caution">
    <text evidence="1">The sequence shown here is derived from an EMBL/GenBank/DDBJ whole genome shotgun (WGS) entry which is preliminary data.</text>
</comment>
<dbReference type="AlphaFoldDB" id="X1AKA2"/>
<name>X1AKA2_9ZZZZ</name>
<sequence>MLEFKEKAANEGIRVGRIVHLILSPKQEVILPHLDTYEDFLKFKKKVKVLLEDFGLFAGVIVFDIWSAKCDTCGKKEEDCTCGNKKIVRKINPHFHYIGFGYLRSDDEIKSKYKDWVTINTGRRDDAYHTVMYSVSHAALWRKASGKLKPAYHYFGYLRSNKLISTGTTVKFYRDKCPICKQPRKRIVKGFKISDSRSKNMEIRTINSSLADKNKESFNHKYKDKNFDIELFERDVELGTDILYKSVLRSYRICNIPELREIVRENKRRYERDRLKYTRAMQKEANGYG</sequence>
<organism evidence="1">
    <name type="scientific">marine sediment metagenome</name>
    <dbReference type="NCBI Taxonomy" id="412755"/>
    <lineage>
        <taxon>unclassified sequences</taxon>
        <taxon>metagenomes</taxon>
        <taxon>ecological metagenomes</taxon>
    </lineage>
</organism>
<reference evidence="1" key="1">
    <citation type="journal article" date="2014" name="Front. Microbiol.">
        <title>High frequency of phylogenetically diverse reductive dehalogenase-homologous genes in deep subseafloor sedimentary metagenomes.</title>
        <authorList>
            <person name="Kawai M."/>
            <person name="Futagami T."/>
            <person name="Toyoda A."/>
            <person name="Takaki Y."/>
            <person name="Nishi S."/>
            <person name="Hori S."/>
            <person name="Arai W."/>
            <person name="Tsubouchi T."/>
            <person name="Morono Y."/>
            <person name="Uchiyama I."/>
            <person name="Ito T."/>
            <person name="Fujiyama A."/>
            <person name="Inagaki F."/>
            <person name="Takami H."/>
        </authorList>
    </citation>
    <scope>NUCLEOTIDE SEQUENCE</scope>
    <source>
        <strain evidence="1">Expedition CK06-06</strain>
    </source>
</reference>
<proteinExistence type="predicted"/>
<evidence type="ECO:0000313" key="1">
    <source>
        <dbReference type="EMBL" id="GAG69967.1"/>
    </source>
</evidence>